<sequence length="175" mass="19231">MLWIQDRLAQRETGRPYLPRLTGLGPLILMQLSRPADVMIAAEEGLRCRELAAVIVEVRGDPAVLNFTAMKRLALRAEATAVPCWLIRQAAAANLSAARDRWRVATLPSATNPDDPRASGAPRWQVELFRSRDKRSGTWVMHHDGSTADRFYLAAELRDGTVAEGTASLGQRSAG</sequence>
<reference evidence="2" key="1">
    <citation type="journal article" date="2019" name="Int. J. Syst. Evol. Microbiol.">
        <title>The Global Catalogue of Microorganisms (GCM) 10K type strain sequencing project: providing services to taxonomists for standard genome sequencing and annotation.</title>
        <authorList>
            <consortium name="The Broad Institute Genomics Platform"/>
            <consortium name="The Broad Institute Genome Sequencing Center for Infectious Disease"/>
            <person name="Wu L."/>
            <person name="Ma J."/>
        </authorList>
    </citation>
    <scope>NUCLEOTIDE SEQUENCE [LARGE SCALE GENOMIC DNA]</scope>
    <source>
        <strain evidence="2">KCTC 52039</strain>
    </source>
</reference>
<evidence type="ECO:0000313" key="1">
    <source>
        <dbReference type="EMBL" id="MFC3181989.1"/>
    </source>
</evidence>
<organism evidence="1 2">
    <name type="scientific">Cypionkella sinensis</name>
    <dbReference type="NCBI Taxonomy" id="1756043"/>
    <lineage>
        <taxon>Bacteria</taxon>
        <taxon>Pseudomonadati</taxon>
        <taxon>Pseudomonadota</taxon>
        <taxon>Alphaproteobacteria</taxon>
        <taxon>Rhodobacterales</taxon>
        <taxon>Paracoccaceae</taxon>
        <taxon>Cypionkella</taxon>
    </lineage>
</organism>
<dbReference type="Proteomes" id="UP001595547">
    <property type="component" value="Unassembled WGS sequence"/>
</dbReference>
<dbReference type="EMBL" id="JBHRTO010000001">
    <property type="protein sequence ID" value="MFC3181989.1"/>
    <property type="molecule type" value="Genomic_DNA"/>
</dbReference>
<protein>
    <submittedName>
        <fullName evidence="1">Uncharacterized protein</fullName>
    </submittedName>
</protein>
<evidence type="ECO:0000313" key="2">
    <source>
        <dbReference type="Proteomes" id="UP001595547"/>
    </source>
</evidence>
<name>A0ABV7J541_9RHOB</name>
<dbReference type="RefSeq" id="WP_380073569.1">
    <property type="nucleotide sequence ID" value="NZ_JBHRTO010000001.1"/>
</dbReference>
<comment type="caution">
    <text evidence="1">The sequence shown here is derived from an EMBL/GenBank/DDBJ whole genome shotgun (WGS) entry which is preliminary data.</text>
</comment>
<dbReference type="InterPro" id="IPR027417">
    <property type="entry name" value="P-loop_NTPase"/>
</dbReference>
<accession>A0ABV7J541</accession>
<proteinExistence type="predicted"/>
<gene>
    <name evidence="1" type="ORF">ACFOGH_13385</name>
</gene>
<dbReference type="Gene3D" id="3.40.50.300">
    <property type="entry name" value="P-loop containing nucleotide triphosphate hydrolases"/>
    <property type="match status" value="1"/>
</dbReference>
<keyword evidence="2" id="KW-1185">Reference proteome</keyword>